<protein>
    <submittedName>
        <fullName evidence="2">Uncharacterized protein</fullName>
    </submittedName>
</protein>
<evidence type="ECO:0000313" key="3">
    <source>
        <dbReference type="Proteomes" id="UP000184073"/>
    </source>
</evidence>
<dbReference type="RefSeq" id="XP_040671961.1">
    <property type="nucleotide sequence ID" value="XM_040818079.1"/>
</dbReference>
<dbReference type="Gene3D" id="3.40.50.1820">
    <property type="entry name" value="alpha/beta hydrolase"/>
    <property type="match status" value="2"/>
</dbReference>
<feature type="signal peptide" evidence="1">
    <location>
        <begin position="1"/>
        <end position="19"/>
    </location>
</feature>
<dbReference type="STRING" id="1036611.A0A1L9PXC9"/>
<dbReference type="PANTHER" id="PTHR34853:SF1">
    <property type="entry name" value="LIPASE 5"/>
    <property type="match status" value="1"/>
</dbReference>
<keyword evidence="3" id="KW-1185">Reference proteome</keyword>
<accession>A0A1L9PXC9</accession>
<evidence type="ECO:0000313" key="2">
    <source>
        <dbReference type="EMBL" id="OJJ06199.1"/>
    </source>
</evidence>
<sequence length="459" mass="50556">MALILVLLKLALFAATIRAVDFPSTCDDDCRATYDQAFALDAGLWENPDLSSHPLYSTSENLDDYSIGSLIKWQDEPASTASESFWVPSGLSFSRFSYVSQDINGALLPASAFVLTPYHNPLGTDKPFPVVVWAHGTAGYTPQCAPSNDRRLQYQWQGPFALAQQGYVVIAPDYAGLGTTIPNGFMYNAGIAHANDVSLAVNAARAHLSDQISDEWVVVGHSEGGLTAWRTAQREVDHKRAVGGFIGAVAISPAMEVMSLVPWVIEKAKGGPLQEVFIPYMLRSIARLFPSFDLAKYATKRLIEISELSMDGCLNVAIPLLWNMTLADMYLNEANFTSAPEVQQWQRQYHGNGSHELGGPLLVLHGETDFILPHSHIEKIFDEQCDAFPESAAQYRLLPGLDHDGVVQASHAVYFPWIADRFNGRELEAGCTKDKIRPATQRFSTVEQVWISGGQLYVE</sequence>
<dbReference type="GeneID" id="63733590"/>
<proteinExistence type="predicted"/>
<gene>
    <name evidence="2" type="ORF">ASPVEDRAFT_875032</name>
</gene>
<dbReference type="PANTHER" id="PTHR34853">
    <property type="match status" value="1"/>
</dbReference>
<feature type="chain" id="PRO_5013064056" evidence="1">
    <location>
        <begin position="20"/>
        <end position="459"/>
    </location>
</feature>
<organism evidence="2 3">
    <name type="scientific">Aspergillus versicolor CBS 583.65</name>
    <dbReference type="NCBI Taxonomy" id="1036611"/>
    <lineage>
        <taxon>Eukaryota</taxon>
        <taxon>Fungi</taxon>
        <taxon>Dikarya</taxon>
        <taxon>Ascomycota</taxon>
        <taxon>Pezizomycotina</taxon>
        <taxon>Eurotiomycetes</taxon>
        <taxon>Eurotiomycetidae</taxon>
        <taxon>Eurotiales</taxon>
        <taxon>Aspergillaceae</taxon>
        <taxon>Aspergillus</taxon>
        <taxon>Aspergillus subgen. Nidulantes</taxon>
    </lineage>
</organism>
<dbReference type="InterPro" id="IPR005152">
    <property type="entry name" value="Lipase_secreted"/>
</dbReference>
<dbReference type="Pfam" id="PF03583">
    <property type="entry name" value="LIP"/>
    <property type="match status" value="1"/>
</dbReference>
<keyword evidence="1" id="KW-0732">Signal</keyword>
<dbReference type="VEuPathDB" id="FungiDB:ASPVEDRAFT_875032"/>
<reference evidence="3" key="1">
    <citation type="journal article" date="2017" name="Genome Biol.">
        <title>Comparative genomics reveals high biological diversity and specific adaptations in the industrially and medically important fungal genus Aspergillus.</title>
        <authorList>
            <person name="de Vries R.P."/>
            <person name="Riley R."/>
            <person name="Wiebenga A."/>
            <person name="Aguilar-Osorio G."/>
            <person name="Amillis S."/>
            <person name="Uchima C.A."/>
            <person name="Anderluh G."/>
            <person name="Asadollahi M."/>
            <person name="Askin M."/>
            <person name="Barry K."/>
            <person name="Battaglia E."/>
            <person name="Bayram O."/>
            <person name="Benocci T."/>
            <person name="Braus-Stromeyer S.A."/>
            <person name="Caldana C."/>
            <person name="Canovas D."/>
            <person name="Cerqueira G.C."/>
            <person name="Chen F."/>
            <person name="Chen W."/>
            <person name="Choi C."/>
            <person name="Clum A."/>
            <person name="Dos Santos R.A."/>
            <person name="Damasio A.R."/>
            <person name="Diallinas G."/>
            <person name="Emri T."/>
            <person name="Fekete E."/>
            <person name="Flipphi M."/>
            <person name="Freyberg S."/>
            <person name="Gallo A."/>
            <person name="Gournas C."/>
            <person name="Habgood R."/>
            <person name="Hainaut M."/>
            <person name="Harispe M.L."/>
            <person name="Henrissat B."/>
            <person name="Hilden K.S."/>
            <person name="Hope R."/>
            <person name="Hossain A."/>
            <person name="Karabika E."/>
            <person name="Karaffa L."/>
            <person name="Karanyi Z."/>
            <person name="Krasevec N."/>
            <person name="Kuo A."/>
            <person name="Kusch H."/>
            <person name="LaButti K."/>
            <person name="Lagendijk E.L."/>
            <person name="Lapidus A."/>
            <person name="Levasseur A."/>
            <person name="Lindquist E."/>
            <person name="Lipzen A."/>
            <person name="Logrieco A.F."/>
            <person name="MacCabe A."/>
            <person name="Maekelae M.R."/>
            <person name="Malavazi I."/>
            <person name="Melin P."/>
            <person name="Meyer V."/>
            <person name="Mielnichuk N."/>
            <person name="Miskei M."/>
            <person name="Molnar A.P."/>
            <person name="Mule G."/>
            <person name="Ngan C.Y."/>
            <person name="Orejas M."/>
            <person name="Orosz E."/>
            <person name="Ouedraogo J.P."/>
            <person name="Overkamp K.M."/>
            <person name="Park H.-S."/>
            <person name="Perrone G."/>
            <person name="Piumi F."/>
            <person name="Punt P.J."/>
            <person name="Ram A.F."/>
            <person name="Ramon A."/>
            <person name="Rauscher S."/>
            <person name="Record E."/>
            <person name="Riano-Pachon D.M."/>
            <person name="Robert V."/>
            <person name="Roehrig J."/>
            <person name="Ruller R."/>
            <person name="Salamov A."/>
            <person name="Salih N.S."/>
            <person name="Samson R.A."/>
            <person name="Sandor E."/>
            <person name="Sanguinetti M."/>
            <person name="Schuetze T."/>
            <person name="Sepcic K."/>
            <person name="Shelest E."/>
            <person name="Sherlock G."/>
            <person name="Sophianopoulou V."/>
            <person name="Squina F.M."/>
            <person name="Sun H."/>
            <person name="Susca A."/>
            <person name="Todd R.B."/>
            <person name="Tsang A."/>
            <person name="Unkles S.E."/>
            <person name="van de Wiele N."/>
            <person name="van Rossen-Uffink D."/>
            <person name="Oliveira J.V."/>
            <person name="Vesth T.C."/>
            <person name="Visser J."/>
            <person name="Yu J.-H."/>
            <person name="Zhou M."/>
            <person name="Andersen M.R."/>
            <person name="Archer D.B."/>
            <person name="Baker S.E."/>
            <person name="Benoit I."/>
            <person name="Brakhage A.A."/>
            <person name="Braus G.H."/>
            <person name="Fischer R."/>
            <person name="Frisvad J.C."/>
            <person name="Goldman G.H."/>
            <person name="Houbraken J."/>
            <person name="Oakley B."/>
            <person name="Pocsi I."/>
            <person name="Scazzocchio C."/>
            <person name="Seiboth B."/>
            <person name="vanKuyk P.A."/>
            <person name="Wortman J."/>
            <person name="Dyer P.S."/>
            <person name="Grigoriev I.V."/>
        </authorList>
    </citation>
    <scope>NUCLEOTIDE SEQUENCE [LARGE SCALE GENOMIC DNA]</scope>
    <source>
        <strain evidence="3">CBS 583.65</strain>
    </source>
</reference>
<name>A0A1L9PXC9_ASPVE</name>
<dbReference type="Proteomes" id="UP000184073">
    <property type="component" value="Unassembled WGS sequence"/>
</dbReference>
<dbReference type="AlphaFoldDB" id="A0A1L9PXC9"/>
<dbReference type="GO" id="GO:0004806">
    <property type="term" value="F:triacylglycerol lipase activity"/>
    <property type="evidence" value="ECO:0007669"/>
    <property type="project" value="InterPro"/>
</dbReference>
<dbReference type="GO" id="GO:0016042">
    <property type="term" value="P:lipid catabolic process"/>
    <property type="evidence" value="ECO:0007669"/>
    <property type="project" value="InterPro"/>
</dbReference>
<dbReference type="EMBL" id="KV878134">
    <property type="protein sequence ID" value="OJJ06199.1"/>
    <property type="molecule type" value="Genomic_DNA"/>
</dbReference>
<dbReference type="InterPro" id="IPR029058">
    <property type="entry name" value="AB_hydrolase_fold"/>
</dbReference>
<dbReference type="SUPFAM" id="SSF53474">
    <property type="entry name" value="alpha/beta-Hydrolases"/>
    <property type="match status" value="1"/>
</dbReference>
<dbReference type="OrthoDB" id="5382058at2759"/>
<evidence type="ECO:0000256" key="1">
    <source>
        <dbReference type="SAM" id="SignalP"/>
    </source>
</evidence>